<dbReference type="EMBL" id="FNBH01000002">
    <property type="protein sequence ID" value="SDF87044.1"/>
    <property type="molecule type" value="Genomic_DNA"/>
</dbReference>
<dbReference type="OrthoDB" id="964294at2"/>
<protein>
    <submittedName>
        <fullName evidence="1">Uncharacterized protein</fullName>
    </submittedName>
</protein>
<name>A0A1G7PLM3_9FLAO</name>
<dbReference type="STRING" id="454006.SAMN05421825_2334"/>
<proteinExistence type="predicted"/>
<evidence type="ECO:0000313" key="2">
    <source>
        <dbReference type="Proteomes" id="UP000199203"/>
    </source>
</evidence>
<organism evidence="1 2">
    <name type="scientific">Epilithonimonas hungarica</name>
    <dbReference type="NCBI Taxonomy" id="454006"/>
    <lineage>
        <taxon>Bacteria</taxon>
        <taxon>Pseudomonadati</taxon>
        <taxon>Bacteroidota</taxon>
        <taxon>Flavobacteriia</taxon>
        <taxon>Flavobacteriales</taxon>
        <taxon>Weeksellaceae</taxon>
        <taxon>Chryseobacterium group</taxon>
        <taxon>Epilithonimonas</taxon>
    </lineage>
</organism>
<reference evidence="2" key="1">
    <citation type="submission" date="2016-10" db="EMBL/GenBank/DDBJ databases">
        <authorList>
            <person name="Varghese N."/>
            <person name="Submissions S."/>
        </authorList>
    </citation>
    <scope>NUCLEOTIDE SEQUENCE [LARGE SCALE GENOMIC DNA]</scope>
    <source>
        <strain evidence="2">DSM 19684</strain>
    </source>
</reference>
<dbReference type="Proteomes" id="UP000199203">
    <property type="component" value="Unassembled WGS sequence"/>
</dbReference>
<sequence>MNAIRQIVEVKDHKLNIELPENFDSEYAEVIIFAKDESFDFEISEEEKTLMRKRLAESKEEDFEDWDSIKHNFL</sequence>
<dbReference type="RefSeq" id="WP_089873586.1">
    <property type="nucleotide sequence ID" value="NZ_FNBH01000002.1"/>
</dbReference>
<dbReference type="AlphaFoldDB" id="A0A1G7PLM3"/>
<gene>
    <name evidence="1" type="ORF">SAMN05421825_2334</name>
</gene>
<accession>A0A1G7PLM3</accession>
<evidence type="ECO:0000313" key="1">
    <source>
        <dbReference type="EMBL" id="SDF87044.1"/>
    </source>
</evidence>
<keyword evidence="2" id="KW-1185">Reference proteome</keyword>